<dbReference type="GO" id="GO:0000981">
    <property type="term" value="F:DNA-binding transcription factor activity, RNA polymerase II-specific"/>
    <property type="evidence" value="ECO:0007669"/>
    <property type="project" value="InterPro"/>
</dbReference>
<feature type="region of interest" description="Disordered" evidence="2">
    <location>
        <begin position="57"/>
        <end position="121"/>
    </location>
</feature>
<organism evidence="4 5">
    <name type="scientific">Cochliobolus heterostrophus (strain C5 / ATCC 48332 / race O)</name>
    <name type="common">Southern corn leaf blight fungus</name>
    <name type="synonym">Bipolaris maydis</name>
    <dbReference type="NCBI Taxonomy" id="701091"/>
    <lineage>
        <taxon>Eukaryota</taxon>
        <taxon>Fungi</taxon>
        <taxon>Dikarya</taxon>
        <taxon>Ascomycota</taxon>
        <taxon>Pezizomycotina</taxon>
        <taxon>Dothideomycetes</taxon>
        <taxon>Pleosporomycetidae</taxon>
        <taxon>Pleosporales</taxon>
        <taxon>Pleosporineae</taxon>
        <taxon>Pleosporaceae</taxon>
        <taxon>Bipolaris</taxon>
    </lineage>
</organism>
<reference evidence="5" key="2">
    <citation type="journal article" date="2013" name="PLoS Genet.">
        <title>Comparative genome structure, secondary metabolite, and effector coding capacity across Cochliobolus pathogens.</title>
        <authorList>
            <person name="Condon B.J."/>
            <person name="Leng Y."/>
            <person name="Wu D."/>
            <person name="Bushley K.E."/>
            <person name="Ohm R.A."/>
            <person name="Otillar R."/>
            <person name="Martin J."/>
            <person name="Schackwitz W."/>
            <person name="Grimwood J."/>
            <person name="MohdZainudin N."/>
            <person name="Xue C."/>
            <person name="Wang R."/>
            <person name="Manning V.A."/>
            <person name="Dhillon B."/>
            <person name="Tu Z.J."/>
            <person name="Steffenson B.J."/>
            <person name="Salamov A."/>
            <person name="Sun H."/>
            <person name="Lowry S."/>
            <person name="LaButti K."/>
            <person name="Han J."/>
            <person name="Copeland A."/>
            <person name="Lindquist E."/>
            <person name="Barry K."/>
            <person name="Schmutz J."/>
            <person name="Baker S.E."/>
            <person name="Ciuffetti L.M."/>
            <person name="Grigoriev I.V."/>
            <person name="Zhong S."/>
            <person name="Turgeon B.G."/>
        </authorList>
    </citation>
    <scope>NUCLEOTIDE SEQUENCE [LARGE SCALE GENOMIC DNA]</scope>
    <source>
        <strain evidence="5">C5 / ATCC 48332 / race O</strain>
    </source>
</reference>
<dbReference type="InterPro" id="IPR036864">
    <property type="entry name" value="Zn2-C6_fun-type_DNA-bd_sf"/>
</dbReference>
<name>M2V9V8_COCH5</name>
<feature type="domain" description="Zn(2)-C6 fungal-type" evidence="3">
    <location>
        <begin position="10"/>
        <end position="40"/>
    </location>
</feature>
<evidence type="ECO:0000256" key="2">
    <source>
        <dbReference type="SAM" id="MobiDB-lite"/>
    </source>
</evidence>
<dbReference type="STRING" id="701091.M2V9V8"/>
<dbReference type="SMART" id="SM00066">
    <property type="entry name" value="GAL4"/>
    <property type="match status" value="1"/>
</dbReference>
<dbReference type="eggNOG" id="ENOG502RJ72">
    <property type="taxonomic scope" value="Eukaryota"/>
</dbReference>
<proteinExistence type="predicted"/>
<reference evidence="4 5" key="1">
    <citation type="journal article" date="2012" name="PLoS Pathog.">
        <title>Diverse lifestyles and strategies of plant pathogenesis encoded in the genomes of eighteen Dothideomycetes fungi.</title>
        <authorList>
            <person name="Ohm R.A."/>
            <person name="Feau N."/>
            <person name="Henrissat B."/>
            <person name="Schoch C.L."/>
            <person name="Horwitz B.A."/>
            <person name="Barry K.W."/>
            <person name="Condon B.J."/>
            <person name="Copeland A.C."/>
            <person name="Dhillon B."/>
            <person name="Glaser F."/>
            <person name="Hesse C.N."/>
            <person name="Kosti I."/>
            <person name="LaButti K."/>
            <person name="Lindquist E.A."/>
            <person name="Lucas S."/>
            <person name="Salamov A.A."/>
            <person name="Bradshaw R.E."/>
            <person name="Ciuffetti L."/>
            <person name="Hamelin R.C."/>
            <person name="Kema G.H.J."/>
            <person name="Lawrence C."/>
            <person name="Scott J.A."/>
            <person name="Spatafora J.W."/>
            <person name="Turgeon B.G."/>
            <person name="de Wit P.J.G.M."/>
            <person name="Zhong S."/>
            <person name="Goodwin S.B."/>
            <person name="Grigoriev I.V."/>
        </authorList>
    </citation>
    <scope>NUCLEOTIDE SEQUENCE [LARGE SCALE GENOMIC DNA]</scope>
    <source>
        <strain evidence="5">C5 / ATCC 48332 / race O</strain>
    </source>
</reference>
<feature type="compositionally biased region" description="Polar residues" evidence="2">
    <location>
        <begin position="72"/>
        <end position="95"/>
    </location>
</feature>
<dbReference type="InterPro" id="IPR053175">
    <property type="entry name" value="DHMBA_Reg_Transcription_Factor"/>
</dbReference>
<dbReference type="HOGENOM" id="CLU_388814_0_0_1"/>
<protein>
    <recommendedName>
        <fullName evidence="3">Zn(2)-C6 fungal-type domain-containing protein</fullName>
    </recommendedName>
</protein>
<evidence type="ECO:0000313" key="5">
    <source>
        <dbReference type="Proteomes" id="UP000016936"/>
    </source>
</evidence>
<dbReference type="OrthoDB" id="2991872at2759"/>
<dbReference type="PROSITE" id="PS00463">
    <property type="entry name" value="ZN2_CY6_FUNGAL_1"/>
    <property type="match status" value="1"/>
</dbReference>
<evidence type="ECO:0000259" key="3">
    <source>
        <dbReference type="PROSITE" id="PS50048"/>
    </source>
</evidence>
<sequence length="711" mass="79043">MSYRGRPSKGCEACRARKVKCDEARPACSRCTKASHECKYRDQADILFRNQTASAAQRAEESWRKRSKSHQRPTTAENNTTAYVKTPPSDASTPPTLDDTRSSSGSVHSPSGSTDDATQDSSNISLATIDLSKMTITPAPNPDFRRKAFERFVYDFVLPDSPTMPKEEPSDALWTFIPVLYQGASEDSLIATTVDAVAYVNYANRYKDAHAAALGEECVAKAIPMLTKVIADKKRSATNEALCSVYLMGVYENLTNVQRKGTFIAHHHGATALLQLRTVEQYYSDPISARLYEVAYAQMLLGNLQSAKRPPIPKKDVIKVEGYLPSLYSNSHVFVIRLIWREAMLHAKWHEIKQSASPPTSRLAMLEIFQTAVELDGAFQAWESPLTPAWDYHMAPNTPEARTAYDEKWRNLFLASRGAPPEIHAYQSLKRCWIWGFFRTSRIFLLRDLLEMLNWLLRFPEPALPYPAMAESGSTSTNGQSSPVSLSTKSLRMQQSITTTHLVEVIDKNCSALFGSFTVPIHLKSYNDVVGMRGYVCLWPLGIMDAALSSGLVPDVNGPGSGQPSPTTHFPAFQTSPNSESFQSNPASEFKNAYALAPQFSELATIVPKLEATSASTSPVNSTPVYDHMAKKNHIFDSNPAHPYDSPVHLPADFDIPEPKKMDVGSRREWVNRLLYYLGTELGLKKALYVPLTEGYLPIVKPSVDHLLGRC</sequence>
<dbReference type="Proteomes" id="UP000016936">
    <property type="component" value="Unassembled WGS sequence"/>
</dbReference>
<gene>
    <name evidence="4" type="ORF">COCHEDRAFT_1220119</name>
</gene>
<feature type="compositionally biased region" description="Low complexity" evidence="2">
    <location>
        <begin position="102"/>
        <end position="113"/>
    </location>
</feature>
<keyword evidence="5" id="KW-1185">Reference proteome</keyword>
<dbReference type="OMA" id="KGTFIAH"/>
<feature type="compositionally biased region" description="Polar residues" evidence="2">
    <location>
        <begin position="562"/>
        <end position="584"/>
    </location>
</feature>
<accession>M2V9V8</accession>
<dbReference type="EMBL" id="KB445569">
    <property type="protein sequence ID" value="EMD96483.1"/>
    <property type="molecule type" value="Genomic_DNA"/>
</dbReference>
<dbReference type="PROSITE" id="PS50048">
    <property type="entry name" value="ZN2_CY6_FUNGAL_2"/>
    <property type="match status" value="1"/>
</dbReference>
<evidence type="ECO:0000313" key="4">
    <source>
        <dbReference type="EMBL" id="EMD96483.1"/>
    </source>
</evidence>
<dbReference type="InterPro" id="IPR001138">
    <property type="entry name" value="Zn2Cys6_DnaBD"/>
</dbReference>
<feature type="region of interest" description="Disordered" evidence="2">
    <location>
        <begin position="558"/>
        <end position="584"/>
    </location>
</feature>
<dbReference type="Pfam" id="PF00172">
    <property type="entry name" value="Zn_clus"/>
    <property type="match status" value="1"/>
</dbReference>
<evidence type="ECO:0000256" key="1">
    <source>
        <dbReference type="ARBA" id="ARBA00023242"/>
    </source>
</evidence>
<keyword evidence="1" id="KW-0539">Nucleus</keyword>
<dbReference type="SUPFAM" id="SSF57701">
    <property type="entry name" value="Zn2/Cys6 DNA-binding domain"/>
    <property type="match status" value="1"/>
</dbReference>
<dbReference type="Gene3D" id="4.10.240.10">
    <property type="entry name" value="Zn(2)-C6 fungal-type DNA-binding domain"/>
    <property type="match status" value="1"/>
</dbReference>
<dbReference type="PANTHER" id="PTHR38791:SF12">
    <property type="entry name" value="TRANSCRIPTION FACTOR DOMAIN-CONTAINING PROTEIN-RELATED"/>
    <property type="match status" value="1"/>
</dbReference>
<dbReference type="PANTHER" id="PTHR38791">
    <property type="entry name" value="ZN(II)2CYS6 TRANSCRIPTION FACTOR (EUROFUNG)-RELATED-RELATED"/>
    <property type="match status" value="1"/>
</dbReference>
<dbReference type="CDD" id="cd00067">
    <property type="entry name" value="GAL4"/>
    <property type="match status" value="1"/>
</dbReference>
<dbReference type="AlphaFoldDB" id="M2V9V8"/>
<dbReference type="GO" id="GO:0008270">
    <property type="term" value="F:zinc ion binding"/>
    <property type="evidence" value="ECO:0007669"/>
    <property type="project" value="InterPro"/>
</dbReference>